<protein>
    <recommendedName>
        <fullName evidence="3">Bacteriocin immunity protein</fullName>
    </recommendedName>
</protein>
<gene>
    <name evidence="1" type="ORF">DXD09_01285</name>
</gene>
<dbReference type="AlphaFoldDB" id="A0A3E4MFA9"/>
<evidence type="ECO:0000313" key="2">
    <source>
        <dbReference type="Proteomes" id="UP000260790"/>
    </source>
</evidence>
<accession>A0A3E4MFA9</accession>
<organism evidence="1 2">
    <name type="scientific">Ligilactobacillus ruminis</name>
    <dbReference type="NCBI Taxonomy" id="1623"/>
    <lineage>
        <taxon>Bacteria</taxon>
        <taxon>Bacillati</taxon>
        <taxon>Bacillota</taxon>
        <taxon>Bacilli</taxon>
        <taxon>Lactobacillales</taxon>
        <taxon>Lactobacillaceae</taxon>
        <taxon>Ligilactobacillus</taxon>
    </lineage>
</organism>
<name>A0A3E4MFA9_9LACO</name>
<sequence length="101" mass="11841">MAMKSRKEIAELANEYIAEFDAAYAPKNERIERIIAYGKKSLEERQIAPQTIMDKCVRAIYEVVLKQKITVGDEASCILKKMEKLSRERSLLPFRRYDPWD</sequence>
<comment type="caution">
    <text evidence="1">The sequence shown here is derived from an EMBL/GenBank/DDBJ whole genome shotgun (WGS) entry which is preliminary data.</text>
</comment>
<proteinExistence type="predicted"/>
<dbReference type="Proteomes" id="UP000260790">
    <property type="component" value="Unassembled WGS sequence"/>
</dbReference>
<evidence type="ECO:0008006" key="3">
    <source>
        <dbReference type="Google" id="ProtNLM"/>
    </source>
</evidence>
<dbReference type="EMBL" id="QSQR01000001">
    <property type="protein sequence ID" value="RGK48391.1"/>
    <property type="molecule type" value="Genomic_DNA"/>
</dbReference>
<reference evidence="1 2" key="1">
    <citation type="submission" date="2018-08" db="EMBL/GenBank/DDBJ databases">
        <title>A genome reference for cultivated species of the human gut microbiota.</title>
        <authorList>
            <person name="Zou Y."/>
            <person name="Xue W."/>
            <person name="Luo G."/>
        </authorList>
    </citation>
    <scope>NUCLEOTIDE SEQUENCE [LARGE SCALE GENOMIC DNA]</scope>
    <source>
        <strain evidence="1 2">TF10-9AT</strain>
    </source>
</reference>
<evidence type="ECO:0000313" key="1">
    <source>
        <dbReference type="EMBL" id="RGK48391.1"/>
    </source>
</evidence>